<reference evidence="2" key="1">
    <citation type="submission" date="2016-01" db="EMBL/GenBank/DDBJ databases">
        <authorList>
            <person name="Peeters C."/>
        </authorList>
    </citation>
    <scope>NUCLEOTIDE SEQUENCE [LARGE SCALE GENOMIC DNA]</scope>
    <source>
        <strain evidence="2">LMG 29317</strain>
    </source>
</reference>
<dbReference type="Proteomes" id="UP000055019">
    <property type="component" value="Unassembled WGS sequence"/>
</dbReference>
<evidence type="ECO:0000313" key="3">
    <source>
        <dbReference type="Proteomes" id="UP000055019"/>
    </source>
</evidence>
<sequence>MKKLFAAALAAIASIAFGATTVPLSLINPVGSTSGQVIFSNGPTSVPSWGTVTLSGITGTLAVGKGGTGATTLAAHGVLIGEGASAVAAVGPGANGQMLLGVTSADPYWGNNPALSGATVDNSPIGATTASTGKFTTISATGLITPSSTVGIKGTATNDDAQAGSIGEYNSASTGGTSLSTGVATNCASASLAAGDYDVRGTVQFVPAGTTTVSSAFASISTTSATAGGLAGGQTGIQATLATGQQQYVSTRVARIKLASTTTVYLVGALGFGTSTATCSGYIEWRRVR</sequence>
<name>A0A158HTT5_9BURK</name>
<evidence type="ECO:0000256" key="1">
    <source>
        <dbReference type="SAM" id="SignalP"/>
    </source>
</evidence>
<dbReference type="OrthoDB" id="9101869at2"/>
<feature type="signal peptide" evidence="1">
    <location>
        <begin position="1"/>
        <end position="18"/>
    </location>
</feature>
<comment type="caution">
    <text evidence="2">The sequence shown here is derived from an EMBL/GenBank/DDBJ whole genome shotgun (WGS) entry which is preliminary data.</text>
</comment>
<feature type="chain" id="PRO_5007626807" evidence="1">
    <location>
        <begin position="19"/>
        <end position="289"/>
    </location>
</feature>
<proteinExistence type="predicted"/>
<keyword evidence="1" id="KW-0732">Signal</keyword>
<dbReference type="EMBL" id="FCOM02000007">
    <property type="protein sequence ID" value="SAL47547.1"/>
    <property type="molecule type" value="Genomic_DNA"/>
</dbReference>
<organism evidence="2 3">
    <name type="scientific">Caballeronia arvi</name>
    <dbReference type="NCBI Taxonomy" id="1777135"/>
    <lineage>
        <taxon>Bacteria</taxon>
        <taxon>Pseudomonadati</taxon>
        <taxon>Pseudomonadota</taxon>
        <taxon>Betaproteobacteria</taxon>
        <taxon>Burkholderiales</taxon>
        <taxon>Burkholderiaceae</taxon>
        <taxon>Caballeronia</taxon>
    </lineage>
</organism>
<keyword evidence="3" id="KW-1185">Reference proteome</keyword>
<protein>
    <submittedName>
        <fullName evidence="2">Uncharacterized protein</fullName>
    </submittedName>
</protein>
<gene>
    <name evidence="2" type="ORF">AWB74_02144</name>
</gene>
<dbReference type="RefSeq" id="WP_061146753.1">
    <property type="nucleotide sequence ID" value="NZ_FCOM02000007.1"/>
</dbReference>
<accession>A0A158HTT5</accession>
<dbReference type="AlphaFoldDB" id="A0A158HTT5"/>
<evidence type="ECO:0000313" key="2">
    <source>
        <dbReference type="EMBL" id="SAL47547.1"/>
    </source>
</evidence>